<accession>A2A075</accession>
<evidence type="ECO:0000256" key="1">
    <source>
        <dbReference type="SAM" id="Phobius"/>
    </source>
</evidence>
<keyword evidence="1" id="KW-1133">Transmembrane helix</keyword>
<feature type="transmembrane region" description="Helical" evidence="1">
    <location>
        <begin position="72"/>
        <end position="95"/>
    </location>
</feature>
<feature type="transmembrane region" description="Helical" evidence="1">
    <location>
        <begin position="101"/>
        <end position="121"/>
    </location>
</feature>
<feature type="transmembrane region" description="Helical" evidence="1">
    <location>
        <begin position="326"/>
        <end position="350"/>
    </location>
</feature>
<dbReference type="RefSeq" id="WP_002705794.1">
    <property type="nucleotide sequence ID" value="NZ_AAWS01000093.1"/>
</dbReference>
<dbReference type="AlphaFoldDB" id="A2A075"/>
<keyword evidence="1" id="KW-0812">Transmembrane</keyword>
<feature type="transmembrane region" description="Helical" evidence="1">
    <location>
        <begin position="431"/>
        <end position="448"/>
    </location>
</feature>
<feature type="transmembrane region" description="Helical" evidence="1">
    <location>
        <begin position="190"/>
        <end position="219"/>
    </location>
</feature>
<feature type="transmembrane region" description="Helical" evidence="1">
    <location>
        <begin position="231"/>
        <end position="250"/>
    </location>
</feature>
<feature type="transmembrane region" description="Helical" evidence="1">
    <location>
        <begin position="383"/>
        <end position="401"/>
    </location>
</feature>
<dbReference type="eggNOG" id="COG5305">
    <property type="taxonomic scope" value="Bacteria"/>
</dbReference>
<protein>
    <submittedName>
        <fullName evidence="2">Membrane protein, putative</fullName>
    </submittedName>
</protein>
<feature type="transmembrane region" description="Helical" evidence="1">
    <location>
        <begin position="133"/>
        <end position="154"/>
    </location>
</feature>
<reference evidence="2 3" key="1">
    <citation type="submission" date="2007-01" db="EMBL/GenBank/DDBJ databases">
        <authorList>
            <person name="Haygood M."/>
            <person name="Podell S."/>
            <person name="Anderson C."/>
            <person name="Hopkinson B."/>
            <person name="Roe K."/>
            <person name="Barbeau K."/>
            <person name="Gaasterland T."/>
            <person name="Ferriera S."/>
            <person name="Johnson J."/>
            <person name="Kravitz S."/>
            <person name="Beeson K."/>
            <person name="Sutton G."/>
            <person name="Rogers Y.-H."/>
            <person name="Friedman R."/>
            <person name="Frazier M."/>
            <person name="Venter J.C."/>
        </authorList>
    </citation>
    <scope>NUCLEOTIDE SEQUENCE [LARGE SCALE GENOMIC DNA]</scope>
    <source>
        <strain evidence="2 3">ATCC 23134</strain>
    </source>
</reference>
<feature type="transmembrane region" description="Helical" evidence="1">
    <location>
        <begin position="160"/>
        <end position="178"/>
    </location>
</feature>
<feature type="transmembrane region" description="Helical" evidence="1">
    <location>
        <begin position="21"/>
        <end position="39"/>
    </location>
</feature>
<feature type="transmembrane region" description="Helical" evidence="1">
    <location>
        <begin position="457"/>
        <end position="479"/>
    </location>
</feature>
<sequence>MLSSTDSKLYDHKKSRAYRPAFFVVTGLWFIFLLGWLGGALWWSFQHYNTVTLWVAQVLGKTQQIDTLRTQYFTPAVFISFQILGWLLFVMWGLAYCGRSWVTLLLLRFLSLVKTTLAFSLHSFITCSLSQKIILIATLCGVLASRLYYATVFTLQYDEAFTYIHLVHKGVLVAAIYYPGPNNHVFFSEIAALLHLFLPTLVALRLPSIIASLAVWYLAWQWLHRYTRFEWAWLLATLGTFLPLVSVYSVMGRGYSMQLLFILLAFRVGLAANYRAQQRLVFIVSSVLGFYTIPVFLYPFATLLVCQSMKLWRQDKKLLKRWAIDLCIVAGLTCLLYSPIVLANGAAALVGNGWVKPLSLATWGQQFPAYLAAWGNALFGNPWGQWLGLVCGLGVLLIFIFRRKAGKFALFCVVIPLLMIALQRVLPPQRVWLWLWLPLVYTIALLLGKSIPRLKSYLISVLLGGICLFFVIHTSYLFAQMPTKNYPYIRVAKKITSMPALQRVFVQHDTYGVYLQYMCLHVAQEHSLDTRRNPQVKYDWLIVKKPLGRKLPERRYQVFLENEEVVVYQRFE</sequence>
<name>A2A075_MICM2</name>
<organism evidence="2 3">
    <name type="scientific">Microscilla marina ATCC 23134</name>
    <dbReference type="NCBI Taxonomy" id="313606"/>
    <lineage>
        <taxon>Bacteria</taxon>
        <taxon>Pseudomonadati</taxon>
        <taxon>Bacteroidota</taxon>
        <taxon>Cytophagia</taxon>
        <taxon>Cytophagales</taxon>
        <taxon>Microscillaceae</taxon>
        <taxon>Microscilla</taxon>
    </lineage>
</organism>
<keyword evidence="3" id="KW-1185">Reference proteome</keyword>
<proteinExistence type="predicted"/>
<dbReference type="OrthoDB" id="1489163at2"/>
<feature type="transmembrane region" description="Helical" evidence="1">
    <location>
        <begin position="408"/>
        <end position="425"/>
    </location>
</feature>
<keyword evidence="1" id="KW-0472">Membrane</keyword>
<evidence type="ECO:0000313" key="3">
    <source>
        <dbReference type="Proteomes" id="UP000004095"/>
    </source>
</evidence>
<dbReference type="EMBL" id="AAWS01000093">
    <property type="protein sequence ID" value="EAY23964.1"/>
    <property type="molecule type" value="Genomic_DNA"/>
</dbReference>
<comment type="caution">
    <text evidence="2">The sequence shown here is derived from an EMBL/GenBank/DDBJ whole genome shotgun (WGS) entry which is preliminary data.</text>
</comment>
<dbReference type="Proteomes" id="UP000004095">
    <property type="component" value="Unassembled WGS sequence"/>
</dbReference>
<gene>
    <name evidence="2" type="ORF">M23134_01647</name>
</gene>
<evidence type="ECO:0000313" key="2">
    <source>
        <dbReference type="EMBL" id="EAY23964.1"/>
    </source>
</evidence>
<feature type="transmembrane region" description="Helical" evidence="1">
    <location>
        <begin position="280"/>
        <end position="305"/>
    </location>
</feature>